<feature type="region of interest" description="Disordered" evidence="1">
    <location>
        <begin position="1"/>
        <end position="111"/>
    </location>
</feature>
<name>A0AB34HDI9_ESCRO</name>
<protein>
    <submittedName>
        <fullName evidence="2">Uncharacterized protein</fullName>
    </submittedName>
</protein>
<comment type="caution">
    <text evidence="2">The sequence shown here is derived from an EMBL/GenBank/DDBJ whole genome shotgun (WGS) entry which is preliminary data.</text>
</comment>
<reference evidence="2 3" key="1">
    <citation type="submission" date="2022-11" db="EMBL/GenBank/DDBJ databases">
        <title>Whole genome sequence of Eschrichtius robustus ER-17-0199.</title>
        <authorList>
            <person name="Bruniche-Olsen A."/>
            <person name="Black A.N."/>
            <person name="Fields C.J."/>
            <person name="Walden K."/>
            <person name="Dewoody J.A."/>
        </authorList>
    </citation>
    <scope>NUCLEOTIDE SEQUENCE [LARGE SCALE GENOMIC DNA]</scope>
    <source>
        <strain evidence="2">ER-17-0199</strain>
        <tissue evidence="2">Blubber</tissue>
    </source>
</reference>
<proteinExistence type="predicted"/>
<feature type="compositionally biased region" description="Basic residues" evidence="1">
    <location>
        <begin position="52"/>
        <end position="61"/>
    </location>
</feature>
<feature type="compositionally biased region" description="Gly residues" evidence="1">
    <location>
        <begin position="97"/>
        <end position="108"/>
    </location>
</feature>
<dbReference type="EMBL" id="JAIQCJ010001425">
    <property type="protein sequence ID" value="KAJ8789569.1"/>
    <property type="molecule type" value="Genomic_DNA"/>
</dbReference>
<dbReference type="AlphaFoldDB" id="A0AB34HDI9"/>
<feature type="compositionally biased region" description="Basic and acidic residues" evidence="1">
    <location>
        <begin position="34"/>
        <end position="51"/>
    </location>
</feature>
<evidence type="ECO:0000313" key="3">
    <source>
        <dbReference type="Proteomes" id="UP001159641"/>
    </source>
</evidence>
<organism evidence="2 3">
    <name type="scientific">Eschrichtius robustus</name>
    <name type="common">California gray whale</name>
    <name type="synonym">Eschrichtius gibbosus</name>
    <dbReference type="NCBI Taxonomy" id="9764"/>
    <lineage>
        <taxon>Eukaryota</taxon>
        <taxon>Metazoa</taxon>
        <taxon>Chordata</taxon>
        <taxon>Craniata</taxon>
        <taxon>Vertebrata</taxon>
        <taxon>Euteleostomi</taxon>
        <taxon>Mammalia</taxon>
        <taxon>Eutheria</taxon>
        <taxon>Laurasiatheria</taxon>
        <taxon>Artiodactyla</taxon>
        <taxon>Whippomorpha</taxon>
        <taxon>Cetacea</taxon>
        <taxon>Mysticeti</taxon>
        <taxon>Eschrichtiidae</taxon>
        <taxon>Eschrichtius</taxon>
    </lineage>
</organism>
<dbReference type="Proteomes" id="UP001159641">
    <property type="component" value="Unassembled WGS sequence"/>
</dbReference>
<gene>
    <name evidence="2" type="ORF">J1605_022096</name>
</gene>
<keyword evidence="3" id="KW-1185">Reference proteome</keyword>
<accession>A0AB34HDI9</accession>
<evidence type="ECO:0000313" key="2">
    <source>
        <dbReference type="EMBL" id="KAJ8789569.1"/>
    </source>
</evidence>
<feature type="compositionally biased region" description="Low complexity" evidence="1">
    <location>
        <begin position="9"/>
        <end position="25"/>
    </location>
</feature>
<evidence type="ECO:0000256" key="1">
    <source>
        <dbReference type="SAM" id="MobiDB-lite"/>
    </source>
</evidence>
<feature type="non-terminal residue" evidence="2">
    <location>
        <position position="1"/>
    </location>
</feature>
<sequence>TRPERPPRTRTGTCTGTGAAPEAPLAGGGCATMADKEAGGSDTGPRGERRVRVLRLRRGGRRRDEARSAPRSPLAGRGKVGAPAPPFPSRQGRGHNRGGAGSPGGHGWRAGHVLRSQLGCGHCGEDRSPRPDTPLSPPRDVASCGGPMHVWSPLVGSKNEDSCHPELVLERVVSGATLFGHWTFPGVSYHSGS</sequence>